<dbReference type="Proteomes" id="UP000325516">
    <property type="component" value="Chromosome"/>
</dbReference>
<protein>
    <submittedName>
        <fullName evidence="1">Uncharacterized protein</fullName>
    </submittedName>
</protein>
<name>A0A5J6L4V0_9MICO</name>
<evidence type="ECO:0000313" key="2">
    <source>
        <dbReference type="Proteomes" id="UP000325516"/>
    </source>
</evidence>
<accession>A0A5J6L4V0</accession>
<evidence type="ECO:0000313" key="1">
    <source>
        <dbReference type="EMBL" id="QEW03497.1"/>
    </source>
</evidence>
<gene>
    <name evidence="1" type="ORF">F6J85_10550</name>
</gene>
<dbReference type="EMBL" id="CP044232">
    <property type="protein sequence ID" value="QEW03497.1"/>
    <property type="molecule type" value="Genomic_DNA"/>
</dbReference>
<organism evidence="1 2">
    <name type="scientific">Microbacterium lushaniae</name>
    <dbReference type="NCBI Taxonomy" id="2614639"/>
    <lineage>
        <taxon>Bacteria</taxon>
        <taxon>Bacillati</taxon>
        <taxon>Actinomycetota</taxon>
        <taxon>Actinomycetes</taxon>
        <taxon>Micrococcales</taxon>
        <taxon>Microbacteriaceae</taxon>
        <taxon>Microbacterium</taxon>
    </lineage>
</organism>
<dbReference type="AlphaFoldDB" id="A0A5J6L4V0"/>
<sequence length="199" mass="22564">MGITVDDRPTALLELLWIREAHDLHLHGTDLPPLLVDTPAGASGGGASAAERVWWERAWPRMWHAAAEHAGRGQNPRQFERLQQTADASTERKQILHEMVGPSWRDEFGDALFDDNSYQDWSRRGMDAHLSSMRQRMSHSPEHRDLDALIRAWHAGLTKIVPIPCEGEYSHKITPNALLITDATRNDSDGYQRALDSFR</sequence>
<dbReference type="KEGG" id="mlz:F6J85_10550"/>
<reference evidence="2" key="1">
    <citation type="submission" date="2019-09" db="EMBL/GenBank/DDBJ databases">
        <title>Mumia zhuanghuii sp. nov. isolated from the intestinal contents of plateau pika (Ochotona curzoniae) in the Qinghai-Tibet plateau of China.</title>
        <authorList>
            <person name="Tian Z."/>
        </authorList>
    </citation>
    <scope>NUCLEOTIDE SEQUENCE [LARGE SCALE GENOMIC DNA]</scope>
    <source>
        <strain evidence="2">L-031</strain>
    </source>
</reference>
<dbReference type="RefSeq" id="WP_150924943.1">
    <property type="nucleotide sequence ID" value="NZ_CP044232.1"/>
</dbReference>
<proteinExistence type="predicted"/>
<keyword evidence="2" id="KW-1185">Reference proteome</keyword>